<evidence type="ECO:0000313" key="2">
    <source>
        <dbReference type="EMBL" id="OQS54955.1"/>
    </source>
</evidence>
<comment type="caution">
    <text evidence="2">The sequence shown here is derived from an EMBL/GenBank/DDBJ whole genome shotgun (WGS) entry which is preliminary data.</text>
</comment>
<dbReference type="EMBL" id="MNPJ01000015">
    <property type="protein sequence ID" value="OQS54955.1"/>
    <property type="molecule type" value="Genomic_DNA"/>
</dbReference>
<evidence type="ECO:0000256" key="1">
    <source>
        <dbReference type="SAM" id="Phobius"/>
    </source>
</evidence>
<dbReference type="VEuPathDB" id="MicrosporidiaDB:EHP00_1286"/>
<name>A0A1W0E6S6_9MICR</name>
<reference evidence="2 3" key="1">
    <citation type="journal article" date="2017" name="Environ. Microbiol.">
        <title>Decay of the glycolytic pathway and adaptation to intranuclear parasitism within Enterocytozoonidae microsporidia.</title>
        <authorList>
            <person name="Wiredu Boakye D."/>
            <person name="Jaroenlak P."/>
            <person name="Prachumwat A."/>
            <person name="Williams T.A."/>
            <person name="Bateman K.S."/>
            <person name="Itsathitphaisarn O."/>
            <person name="Sritunyalucksana K."/>
            <person name="Paszkiewicz K.H."/>
            <person name="Moore K.A."/>
            <person name="Stentiford G.D."/>
            <person name="Williams B.A."/>
        </authorList>
    </citation>
    <scope>NUCLEOTIDE SEQUENCE [LARGE SCALE GENOMIC DNA]</scope>
    <source>
        <strain evidence="2 3">TH1</strain>
    </source>
</reference>
<gene>
    <name evidence="2" type="ORF">EHP00_1286</name>
</gene>
<feature type="transmembrane region" description="Helical" evidence="1">
    <location>
        <begin position="316"/>
        <end position="339"/>
    </location>
</feature>
<evidence type="ECO:0000313" key="3">
    <source>
        <dbReference type="Proteomes" id="UP000192758"/>
    </source>
</evidence>
<dbReference type="Proteomes" id="UP000192758">
    <property type="component" value="Unassembled WGS sequence"/>
</dbReference>
<proteinExistence type="predicted"/>
<protein>
    <submittedName>
        <fullName evidence="2">Uncharacterized protein</fullName>
    </submittedName>
</protein>
<keyword evidence="1" id="KW-1133">Transmembrane helix</keyword>
<sequence length="342" mass="40893">MVFYYSFINGFIYRNILSILLFNSVFSTVQNISNTNNNLNNNGVTNNITNNILVNSETNITAINIKIDLKEKTIKTNNPLIYLNEIKVDKETYRISKRLSKVIDESNLSKYLYFYIFYHSNMPHINKNTKNIDNFYYTNLFDINEYNNTYAKNIYRCLNFNEKFRLMLNNKFFCIYKDTKYLLSCILNEKETKLNKEIKLEESKITLYDLENMIKININLSDLYANDKHKSLKFNFKETISNKPYLFTLEIYNHNIIKAENNTKNENNLHENKPLNISELKINKENIHVIKKNFYRIKKVTRNKCPPCQLYYISDMAQMVTIKMFIVFIITLATFYILYKIY</sequence>
<keyword evidence="3" id="KW-1185">Reference proteome</keyword>
<keyword evidence="1" id="KW-0812">Transmembrane</keyword>
<dbReference type="AlphaFoldDB" id="A0A1W0E6S6"/>
<keyword evidence="1" id="KW-0472">Membrane</keyword>
<accession>A0A1W0E6S6</accession>
<organism evidence="2 3">
    <name type="scientific">Ecytonucleospora hepatopenaei</name>
    <dbReference type="NCBI Taxonomy" id="646526"/>
    <lineage>
        <taxon>Eukaryota</taxon>
        <taxon>Fungi</taxon>
        <taxon>Fungi incertae sedis</taxon>
        <taxon>Microsporidia</taxon>
        <taxon>Enterocytozoonidae</taxon>
        <taxon>Ecytonucleospora</taxon>
    </lineage>
</organism>